<evidence type="ECO:0000259" key="1">
    <source>
        <dbReference type="SMART" id="SM00849"/>
    </source>
</evidence>
<proteinExistence type="predicted"/>
<dbReference type="InterPro" id="IPR001279">
    <property type="entry name" value="Metallo-B-lactamas"/>
</dbReference>
<evidence type="ECO:0000313" key="3">
    <source>
        <dbReference type="Proteomes" id="UP000701801"/>
    </source>
</evidence>
<dbReference type="SUPFAM" id="SSF56281">
    <property type="entry name" value="Metallo-hydrolase/oxidoreductase"/>
    <property type="match status" value="1"/>
</dbReference>
<dbReference type="InterPro" id="IPR052895">
    <property type="entry name" value="HetReg/Transcr_Mod"/>
</dbReference>
<dbReference type="PANTHER" id="PTHR24148">
    <property type="entry name" value="ANKYRIN REPEAT DOMAIN-CONTAINING PROTEIN 39 HOMOLOG-RELATED"/>
    <property type="match status" value="1"/>
</dbReference>
<keyword evidence="3" id="KW-1185">Reference proteome</keyword>
<protein>
    <recommendedName>
        <fullName evidence="1">Metallo-beta-lactamase domain-containing protein</fullName>
    </recommendedName>
</protein>
<name>A0A9N9LVU1_9HELO</name>
<dbReference type="CDD" id="cd07729">
    <property type="entry name" value="AHL_lactonase_MBL-fold"/>
    <property type="match status" value="1"/>
</dbReference>
<organism evidence="2 3">
    <name type="scientific">Hymenoscyphus albidus</name>
    <dbReference type="NCBI Taxonomy" id="595503"/>
    <lineage>
        <taxon>Eukaryota</taxon>
        <taxon>Fungi</taxon>
        <taxon>Dikarya</taxon>
        <taxon>Ascomycota</taxon>
        <taxon>Pezizomycotina</taxon>
        <taxon>Leotiomycetes</taxon>
        <taxon>Helotiales</taxon>
        <taxon>Helotiaceae</taxon>
        <taxon>Hymenoscyphus</taxon>
    </lineage>
</organism>
<dbReference type="Proteomes" id="UP000701801">
    <property type="component" value="Unassembled WGS sequence"/>
</dbReference>
<dbReference type="Pfam" id="PF00753">
    <property type="entry name" value="Lactamase_B"/>
    <property type="match status" value="1"/>
</dbReference>
<dbReference type="InterPro" id="IPR036866">
    <property type="entry name" value="RibonucZ/Hydroxyglut_hydro"/>
</dbReference>
<dbReference type="InterPro" id="IPR010730">
    <property type="entry name" value="HET"/>
</dbReference>
<dbReference type="PANTHER" id="PTHR24148:SF64">
    <property type="entry name" value="HETEROKARYON INCOMPATIBILITY DOMAIN-CONTAINING PROTEIN"/>
    <property type="match status" value="1"/>
</dbReference>
<dbReference type="OrthoDB" id="194358at2759"/>
<dbReference type="Pfam" id="PF06985">
    <property type="entry name" value="HET"/>
    <property type="match status" value="1"/>
</dbReference>
<reference evidence="2" key="1">
    <citation type="submission" date="2021-07" db="EMBL/GenBank/DDBJ databases">
        <authorList>
            <person name="Durling M."/>
        </authorList>
    </citation>
    <scope>NUCLEOTIDE SEQUENCE</scope>
</reference>
<evidence type="ECO:0000313" key="2">
    <source>
        <dbReference type="EMBL" id="CAG8979432.1"/>
    </source>
</evidence>
<dbReference type="SMART" id="SM00849">
    <property type="entry name" value="Lactamase_B"/>
    <property type="match status" value="1"/>
</dbReference>
<comment type="caution">
    <text evidence="2">The sequence shown here is derived from an EMBL/GenBank/DDBJ whole genome shotgun (WGS) entry which is preliminary data.</text>
</comment>
<feature type="domain" description="Metallo-beta-lactamase" evidence="1">
    <location>
        <begin position="289"/>
        <end position="500"/>
    </location>
</feature>
<sequence>MKTTISILARYTICAPSGATSSNTPSITSPQFPSLLQDLLASPLPPLNKRADGTASLCCVSSLSCLTLANLALPFCYDKFTTNFVLPDNSFGTIATGAYSSSNGDKANLLTGEYTLANGQKGNIYTSNSAAKPNTATLLLPAQFTGVGVGSAIPASELGAFRTLTFTTTLSGSTIPGTTIEPTTISGSTLSSLVTASSFTSVSLETVGPSTVEGTTRSESVAPATTVLVTTTEALPAGSAAATTSKKSGVGRGLLHVGDMELDEEFLATGANAGSKSNPNPPRTFRKVVQISVLIEHPTEGLILFETGSGRNWPDVWGPPFNDLFAQVDYTADKELPAAIAKTGHSIKDVKAVILGHLHLDHAGGLEYFVDTDVPIWTHELELKHAFYSVATGTDSVVYMAHYLKFNLNWKTFTGEDFEIFGGIKMKLAKGHTPGLCIMLVNLQESGMWIFTGDQYHVRENYEASHPQGWMARDHDDWIHSNQMIHALAKRTKGNLVFASAWRIGMIVGAIFKRLTTNINMRRYLGKDGQFDIMKSPPIGFMLTGALKEASTVVELTRSVDEIFGNSLQPNNSTSTIAPMTGAILDHRSLCTPPSEVYEYSSVNSEANEIRVAHILPGIKTDPLICKLEKVLLDDNPKYDALSYTWGTMGNCVSLSINGKQASISRNLESALRRLRMVDATLTIWVDSICINQSDLVERSAQASKMRFIYRKASSVSVWLGHGDEQEEEGILASRLLRDLDTSSEDIFNEIVSDSARFLQFQALKGLFRRPYWFRIWVVQEATVGQSAIIYSGRDHLMSWTRLKSICERLEARTKYLNAHYPDDPTTVFSLAAGGPKSLELTRAPHRETQPSLLGLLYTHMGKFSTNPRDKVYALVGISSSRDAFGPIDYNRSIVDTYSHTTRHIIIVTRRLDVICICQNEDRIHNLPSWVPDCERRIEHPKHRVIGLQIRDPPFRAAGIDSVAIASFSKDGRVLTARGIVVDTLEVVSDKFWKDSDHGAERKIIETLQAIESWWTL</sequence>
<accession>A0A9N9LVU1</accession>
<dbReference type="AlphaFoldDB" id="A0A9N9LVU1"/>
<dbReference type="Gene3D" id="3.60.15.10">
    <property type="entry name" value="Ribonuclease Z/Hydroxyacylglutathione hydrolase-like"/>
    <property type="match status" value="1"/>
</dbReference>
<gene>
    <name evidence="2" type="ORF">HYALB_00011945</name>
</gene>
<dbReference type="EMBL" id="CAJVRM010000312">
    <property type="protein sequence ID" value="CAG8979432.1"/>
    <property type="molecule type" value="Genomic_DNA"/>
</dbReference>